<evidence type="ECO:0000313" key="1">
    <source>
        <dbReference type="EMBL" id="EKM83180.1"/>
    </source>
</evidence>
<dbReference type="KEGG" id="abp:AGABI1DRAFT82837"/>
<dbReference type="EMBL" id="JH971386">
    <property type="protein sequence ID" value="EKM83180.1"/>
    <property type="molecule type" value="Genomic_DNA"/>
</dbReference>
<reference evidence="2" key="1">
    <citation type="journal article" date="2012" name="Proc. Natl. Acad. Sci. U.S.A.">
        <title>Genome sequence of the button mushroom Agaricus bisporus reveals mechanisms governing adaptation to a humic-rich ecological niche.</title>
        <authorList>
            <person name="Morin E."/>
            <person name="Kohler A."/>
            <person name="Baker A.R."/>
            <person name="Foulongne-Oriol M."/>
            <person name="Lombard V."/>
            <person name="Nagy L.G."/>
            <person name="Ohm R.A."/>
            <person name="Patyshakuliyeva A."/>
            <person name="Brun A."/>
            <person name="Aerts A.L."/>
            <person name="Bailey A.M."/>
            <person name="Billette C."/>
            <person name="Coutinho P.M."/>
            <person name="Deakin G."/>
            <person name="Doddapaneni H."/>
            <person name="Floudas D."/>
            <person name="Grimwood J."/>
            <person name="Hilden K."/>
            <person name="Kuees U."/>
            <person name="LaButti K.M."/>
            <person name="Lapidus A."/>
            <person name="Lindquist E.A."/>
            <person name="Lucas S.M."/>
            <person name="Murat C."/>
            <person name="Riley R.W."/>
            <person name="Salamov A.A."/>
            <person name="Schmutz J."/>
            <person name="Subramanian V."/>
            <person name="Woesten H.A.B."/>
            <person name="Xu J."/>
            <person name="Eastwood D.C."/>
            <person name="Foster G.D."/>
            <person name="Sonnenberg A.S."/>
            <person name="Cullen D."/>
            <person name="de Vries R.P."/>
            <person name="Lundell T."/>
            <person name="Hibbett D.S."/>
            <person name="Henrissat B."/>
            <person name="Burton K.S."/>
            <person name="Kerrigan R.W."/>
            <person name="Challen M.P."/>
            <person name="Grigoriev I.V."/>
            <person name="Martin F."/>
        </authorList>
    </citation>
    <scope>NUCLEOTIDE SEQUENCE [LARGE SCALE GENOMIC DNA]</scope>
    <source>
        <strain evidence="2">JB137-S8 / ATCC MYA-4627 / FGSC 10392</strain>
    </source>
</reference>
<dbReference type="AlphaFoldDB" id="K5Y537"/>
<evidence type="ECO:0000313" key="2">
    <source>
        <dbReference type="Proteomes" id="UP000008493"/>
    </source>
</evidence>
<proteinExistence type="predicted"/>
<dbReference type="GeneID" id="18831859"/>
<dbReference type="InParanoid" id="K5Y537"/>
<organism evidence="1 2">
    <name type="scientific">Agaricus bisporus var. burnettii (strain JB137-S8 / ATCC MYA-4627 / FGSC 10392)</name>
    <name type="common">White button mushroom</name>
    <dbReference type="NCBI Taxonomy" id="597362"/>
    <lineage>
        <taxon>Eukaryota</taxon>
        <taxon>Fungi</taxon>
        <taxon>Dikarya</taxon>
        <taxon>Basidiomycota</taxon>
        <taxon>Agaricomycotina</taxon>
        <taxon>Agaricomycetes</taxon>
        <taxon>Agaricomycetidae</taxon>
        <taxon>Agaricales</taxon>
        <taxon>Agaricineae</taxon>
        <taxon>Agaricaceae</taxon>
        <taxon>Agaricus</taxon>
    </lineage>
</organism>
<dbReference type="HOGENOM" id="CLU_3019728_0_0_1"/>
<feature type="non-terminal residue" evidence="1">
    <location>
        <position position="56"/>
    </location>
</feature>
<protein>
    <submittedName>
        <fullName evidence="1">Uncharacterized protein</fullName>
    </submittedName>
</protein>
<name>K5Y537_AGABU</name>
<keyword evidence="2" id="KW-1185">Reference proteome</keyword>
<dbReference type="RefSeq" id="XP_007326739.1">
    <property type="nucleotide sequence ID" value="XM_007326677.1"/>
</dbReference>
<accession>K5Y537</accession>
<sequence>MIGLHGLLVKGFLRHLKRQKERKRGEAKNGWERMGETRKVGVEDETWSRRYERVPF</sequence>
<gene>
    <name evidence="1" type="ORF">AGABI1DRAFT_82837</name>
</gene>
<dbReference type="Proteomes" id="UP000008493">
    <property type="component" value="Unassembled WGS sequence"/>
</dbReference>